<reference evidence="16" key="2">
    <citation type="submission" date="2016-04" db="EMBL/GenBank/DDBJ databases">
        <authorList>
            <person name="Evans L.H."/>
            <person name="Alamgir A."/>
            <person name="Owens N."/>
            <person name="Weber N.D."/>
            <person name="Virtaneva K."/>
            <person name="Barbian K."/>
            <person name="Babar A."/>
            <person name="Rosenke K."/>
        </authorList>
    </citation>
    <scope>NUCLEOTIDE SEQUENCE</scope>
    <source>
        <strain evidence="16">UB2112</strain>
    </source>
</reference>
<sequence>MVKGHWTRTLLCACLVVLSALLADQAQAVRENDFKKCRDSSFCRRIRRQSDYVEQWQQDHKAPFTSPYYIPSHTPNFVHTNASISLPLASALHPDIEFELYLTFFKDGTARVRADQVGQRYGGWKRYDEASKWAIEQLPDLASAPSDTKIETHNDGFQVHFGPQLSRSVRLAYSPLKIEILREGQVQVILNDRGLMHLEHYRKKPEPFPTVKQEDQEVQQLVFQRNKRSILSSSSAAQYSENLVSQWAGFEQEDQGEWEETWASRRDSKPKGPEALALDMTFPGYSYLFGLPEHASPLSLRSTRAPVGRNAAEDEKDRFNEPYRLMNTDVFEYDHNSPMSLYGSVPVLHAQSKDRAVSVFWLNGAETWIDLHKSKASKSSDITSYSHLLSESGILDLFIFTSANAQTNMAHFTKLVGRTVLPQYFAIGYHQCRWNYLTDSDVKDVSQRFDDEDIPMDVMWLDIEYSKDHMYGVWDEKAFKDPEGMVKALDDKGRKLVIIIDPHLKRTRDYWLYSEAQDKKLLVKDSDHKGEYEGWCWSGSASWLDMFEPASWKWWADQFSLAGSKLTGKIRANARNVFVWNDMNEPAIFNGPEVTSPKDVIHAGGWEHRDLHNINGILFHNQTARGLRDRELSVPASLGGGKPRRPFVLSRAWWVGTQKYGAIWTGDNLGTWEHLAVSVPMILANNMGGMSFCGADIGGFFGNPPPDMLVRWYQAGIFEPFFRAHAHIDTKRREPYLLEEPLRSAVRDLIKLRYQMLPMWYTAFKDNAVTGMPVLRPQFFMFPNDPAGFEIDTQYYVGDSGLLVRPAVDKDVDSVQVYLAEDRPYYNYFTHEVYQGVERGRTVTVPAPLTEQLPLLHRGGSILPLRERARRAAELGRTDPFTLVVTLDKQERTGKSGSANVRAEGSLYLDDGQTYDFEEGKFVWRRFEWTRDGALGTQSLRSIDEAAVKMADGQLILGDSKQLHPYQETNDFAQSIKSVRVSKVVVLGLEREPKAVHIRGERINGQNKRSAIEWSWKSGASSSGKGTAFKMGANTASELIIKDPAVPIVSDWAIEFEF</sequence>
<dbReference type="SUPFAM" id="SSF51445">
    <property type="entry name" value="(Trans)glycosidases"/>
    <property type="match status" value="1"/>
</dbReference>
<comment type="similarity">
    <text evidence="3 10">Belongs to the glycosyl hydrolase 31 family.</text>
</comment>
<feature type="chain" id="PRO_5038218878" description="Glucosidase II subunit alpha" evidence="11">
    <location>
        <begin position="29"/>
        <end position="1058"/>
    </location>
</feature>
<dbReference type="InterPro" id="IPR025887">
    <property type="entry name" value="Glyco_hydro_31_N_dom"/>
</dbReference>
<organism evidence="16 18">
    <name type="scientific">Ustilago bromivora</name>
    <dbReference type="NCBI Taxonomy" id="307758"/>
    <lineage>
        <taxon>Eukaryota</taxon>
        <taxon>Fungi</taxon>
        <taxon>Dikarya</taxon>
        <taxon>Basidiomycota</taxon>
        <taxon>Ustilaginomycotina</taxon>
        <taxon>Ustilaginomycetes</taxon>
        <taxon>Ustilaginales</taxon>
        <taxon>Ustilaginaceae</taxon>
        <taxon>Ustilago</taxon>
    </lineage>
</organism>
<feature type="domain" description="Glycoside hydrolase family 31 N-terminal" evidence="13">
    <location>
        <begin position="100"/>
        <end position="370"/>
    </location>
</feature>
<evidence type="ECO:0000259" key="15">
    <source>
        <dbReference type="Pfam" id="PF21365"/>
    </source>
</evidence>
<dbReference type="PANTHER" id="PTHR22762:SF54">
    <property type="entry name" value="BCDNA.GH04962"/>
    <property type="match status" value="1"/>
</dbReference>
<evidence type="ECO:0000256" key="6">
    <source>
        <dbReference type="ARBA" id="ARBA00022824"/>
    </source>
</evidence>
<keyword evidence="5 10" id="KW-0378">Hydrolase</keyword>
<dbReference type="GO" id="GO:0005975">
    <property type="term" value="P:carbohydrate metabolic process"/>
    <property type="evidence" value="ECO:0007669"/>
    <property type="project" value="InterPro"/>
</dbReference>
<dbReference type="CDD" id="cd14752">
    <property type="entry name" value="GH31_N"/>
    <property type="match status" value="1"/>
</dbReference>
<dbReference type="CDD" id="cd06603">
    <property type="entry name" value="GH31_GANC_GANAB_alpha"/>
    <property type="match status" value="1"/>
</dbReference>
<dbReference type="GO" id="GO:0017177">
    <property type="term" value="C:glucosidase II complex"/>
    <property type="evidence" value="ECO:0007669"/>
    <property type="project" value="TreeGrafter"/>
</dbReference>
<dbReference type="GO" id="GO:0090599">
    <property type="term" value="F:alpha-glucosidase activity"/>
    <property type="evidence" value="ECO:0007669"/>
    <property type="project" value="TreeGrafter"/>
</dbReference>
<dbReference type="GO" id="GO:0006491">
    <property type="term" value="P:N-glycan processing"/>
    <property type="evidence" value="ECO:0007669"/>
    <property type="project" value="TreeGrafter"/>
</dbReference>
<dbReference type="AlphaFoldDB" id="A0A1K0HHN3"/>
<comment type="pathway">
    <text evidence="2">Glycan metabolism; N-glycan metabolism.</text>
</comment>
<dbReference type="Pfam" id="PF01055">
    <property type="entry name" value="Glyco_hydro_31_2nd"/>
    <property type="match status" value="1"/>
</dbReference>
<dbReference type="Gene3D" id="2.60.40.1760">
    <property type="entry name" value="glycosyl hydrolase (family 31)"/>
    <property type="match status" value="1"/>
</dbReference>
<dbReference type="InterPro" id="IPR048395">
    <property type="entry name" value="Glyco_hydro_31_C"/>
</dbReference>
<dbReference type="Gene3D" id="3.20.20.80">
    <property type="entry name" value="Glycosidases"/>
    <property type="match status" value="2"/>
</dbReference>
<accession>A0A1K0HHN3</accession>
<evidence type="ECO:0000313" key="17">
    <source>
        <dbReference type="EMBL" id="SYW80794.1"/>
    </source>
</evidence>
<evidence type="ECO:0000256" key="9">
    <source>
        <dbReference type="ARBA" id="ARBA00042895"/>
    </source>
</evidence>
<evidence type="ECO:0000256" key="5">
    <source>
        <dbReference type="ARBA" id="ARBA00022801"/>
    </source>
</evidence>
<evidence type="ECO:0000256" key="11">
    <source>
        <dbReference type="SAM" id="SignalP"/>
    </source>
</evidence>
<evidence type="ECO:0000256" key="7">
    <source>
        <dbReference type="ARBA" id="ARBA00023180"/>
    </source>
</evidence>
<dbReference type="InterPro" id="IPR017853">
    <property type="entry name" value="GH"/>
</dbReference>
<dbReference type="InterPro" id="IPR000322">
    <property type="entry name" value="Glyco_hydro_31_TIM"/>
</dbReference>
<dbReference type="OrthoDB" id="3237269at2759"/>
<dbReference type="Proteomes" id="UP000179920">
    <property type="component" value="Chromosome XIII"/>
</dbReference>
<feature type="domain" description="Glycoside hydrolase family 31 TIM barrel" evidence="12">
    <location>
        <begin position="420"/>
        <end position="763"/>
    </location>
</feature>
<dbReference type="Pfam" id="PF21365">
    <property type="entry name" value="Glyco_hydro_31_3rd"/>
    <property type="match status" value="1"/>
</dbReference>
<evidence type="ECO:0000256" key="1">
    <source>
        <dbReference type="ARBA" id="ARBA00004240"/>
    </source>
</evidence>
<feature type="domain" description="DUF5110" evidence="14">
    <location>
        <begin position="903"/>
        <end position="934"/>
    </location>
</feature>
<feature type="domain" description="Glycosyl hydrolase family 31 C-terminal" evidence="15">
    <location>
        <begin position="771"/>
        <end position="863"/>
    </location>
</feature>
<keyword evidence="19" id="KW-1185">Reference proteome</keyword>
<evidence type="ECO:0000313" key="18">
    <source>
        <dbReference type="Proteomes" id="UP000179920"/>
    </source>
</evidence>
<dbReference type="EMBL" id="LT558129">
    <property type="protein sequence ID" value="SAM84243.1"/>
    <property type="molecule type" value="Genomic_DNA"/>
</dbReference>
<keyword evidence="6" id="KW-0256">Endoplasmic reticulum</keyword>
<name>A0A1K0HHN3_9BASI</name>
<keyword evidence="4 11" id="KW-0732">Signal</keyword>
<dbReference type="PANTHER" id="PTHR22762">
    <property type="entry name" value="ALPHA-GLUCOSIDASE"/>
    <property type="match status" value="1"/>
</dbReference>
<dbReference type="SUPFAM" id="SSF51011">
    <property type="entry name" value="Glycosyl hydrolase domain"/>
    <property type="match status" value="1"/>
</dbReference>
<evidence type="ECO:0000313" key="19">
    <source>
        <dbReference type="Proteomes" id="UP000658997"/>
    </source>
</evidence>
<protein>
    <recommendedName>
        <fullName evidence="9">Glucosidase II subunit alpha</fullName>
    </recommendedName>
</protein>
<keyword evidence="8 10" id="KW-0326">Glycosidase</keyword>
<evidence type="ECO:0000259" key="12">
    <source>
        <dbReference type="Pfam" id="PF01055"/>
    </source>
</evidence>
<dbReference type="Pfam" id="PF13802">
    <property type="entry name" value="Gal_mutarotas_2"/>
    <property type="match status" value="1"/>
</dbReference>
<keyword evidence="7" id="KW-0325">Glycoprotein</keyword>
<reference evidence="17" key="3">
    <citation type="submission" date="2018-08" db="EMBL/GenBank/DDBJ databases">
        <authorList>
            <person name="Guldener U."/>
        </authorList>
    </citation>
    <scope>NUCLEOTIDE SEQUENCE</scope>
    <source>
        <strain evidence="17">UB2</strain>
    </source>
</reference>
<comment type="subcellular location">
    <subcellularLocation>
        <location evidence="1">Endoplasmic reticulum</location>
    </subcellularLocation>
</comment>
<evidence type="ECO:0000256" key="10">
    <source>
        <dbReference type="RuleBase" id="RU361185"/>
    </source>
</evidence>
<dbReference type="InterPro" id="IPR011013">
    <property type="entry name" value="Gal_mutarotase_sf_dom"/>
</dbReference>
<gene>
    <name evidence="17" type="ORF">UBRO2_04008</name>
    <name evidence="16" type="ORF">UBRO_06883</name>
</gene>
<evidence type="ECO:0000259" key="14">
    <source>
        <dbReference type="Pfam" id="PF17137"/>
    </source>
</evidence>
<reference evidence="18" key="1">
    <citation type="submission" date="2016-04" db="EMBL/GenBank/DDBJ databases">
        <authorList>
            <person name="Guldener U."/>
            <person name="Guldener U."/>
        </authorList>
    </citation>
    <scope>NUCLEOTIDE SEQUENCE [LARGE SCALE GENOMIC DNA]</scope>
    <source>
        <strain evidence="18">UB2112</strain>
    </source>
</reference>
<evidence type="ECO:0000256" key="8">
    <source>
        <dbReference type="ARBA" id="ARBA00023295"/>
    </source>
</evidence>
<dbReference type="SUPFAM" id="SSF74650">
    <property type="entry name" value="Galactose mutarotase-like"/>
    <property type="match status" value="1"/>
</dbReference>
<dbReference type="Proteomes" id="UP000658997">
    <property type="component" value="Unassembled WGS sequence"/>
</dbReference>
<feature type="signal peptide" evidence="11">
    <location>
        <begin position="1"/>
        <end position="28"/>
    </location>
</feature>
<evidence type="ECO:0000256" key="2">
    <source>
        <dbReference type="ARBA" id="ARBA00004833"/>
    </source>
</evidence>
<evidence type="ECO:0000256" key="3">
    <source>
        <dbReference type="ARBA" id="ARBA00007806"/>
    </source>
</evidence>
<evidence type="ECO:0000256" key="4">
    <source>
        <dbReference type="ARBA" id="ARBA00022729"/>
    </source>
</evidence>
<dbReference type="InterPro" id="IPR013780">
    <property type="entry name" value="Glyco_hydro_b"/>
</dbReference>
<dbReference type="EMBL" id="ULHB01000085">
    <property type="protein sequence ID" value="SYW80794.1"/>
    <property type="molecule type" value="Genomic_DNA"/>
</dbReference>
<evidence type="ECO:0000259" key="13">
    <source>
        <dbReference type="Pfam" id="PF13802"/>
    </source>
</evidence>
<evidence type="ECO:0000313" key="16">
    <source>
        <dbReference type="EMBL" id="SAM84243.1"/>
    </source>
</evidence>
<dbReference type="GO" id="GO:0030246">
    <property type="term" value="F:carbohydrate binding"/>
    <property type="evidence" value="ECO:0007669"/>
    <property type="project" value="InterPro"/>
</dbReference>
<dbReference type="Pfam" id="PF17137">
    <property type="entry name" value="DUF5110"/>
    <property type="match status" value="1"/>
</dbReference>
<dbReference type="InterPro" id="IPR033403">
    <property type="entry name" value="DUF5110"/>
</dbReference>
<dbReference type="Gene3D" id="2.60.40.1180">
    <property type="entry name" value="Golgi alpha-mannosidase II"/>
    <property type="match status" value="2"/>
</dbReference>
<proteinExistence type="inferred from homology"/>